<dbReference type="OrthoDB" id="1437078at2"/>
<accession>A0A367W9T6</accession>
<dbReference type="Proteomes" id="UP000253226">
    <property type="component" value="Unassembled WGS sequence"/>
</dbReference>
<gene>
    <name evidence="1" type="ORF">TH19_08450</name>
</gene>
<dbReference type="EMBL" id="JPWF01000004">
    <property type="protein sequence ID" value="RCK38019.1"/>
    <property type="molecule type" value="Genomic_DNA"/>
</dbReference>
<dbReference type="AlphaFoldDB" id="A0A367W9T6"/>
<comment type="caution">
    <text evidence="1">The sequence shown here is derived from an EMBL/GenBank/DDBJ whole genome shotgun (WGS) entry which is preliminary data.</text>
</comment>
<proteinExistence type="predicted"/>
<evidence type="ECO:0000313" key="2">
    <source>
        <dbReference type="Proteomes" id="UP000253226"/>
    </source>
</evidence>
<dbReference type="RefSeq" id="WP_114101815.1">
    <property type="nucleotide sequence ID" value="NZ_JPWF01000004.1"/>
</dbReference>
<protein>
    <submittedName>
        <fullName evidence="1">Uncharacterized protein</fullName>
    </submittedName>
</protein>
<name>A0A367W9T6_9PROT</name>
<sequence length="182" mass="20450">MTNTFVQLISTGLEGAVGDYQVISRLAHRDVKPKEDQIKCHIFKSFTDAGYRVHVEAAGVDKGSRTDISVISKSEDSYVSHIEIKTAWAATGWNNKPREQFSSWRKDVEKLRKTDSASNMENYFVLLVACEENSIAQDALCDVRKQLSALDGVEELVVSPVSKMADWNRLDAIQYFIFQIAA</sequence>
<reference evidence="1 2" key="1">
    <citation type="submission" date="2014-07" db="EMBL/GenBank/DDBJ databases">
        <title>Draft genome sequence of Thalassospira profundimaris 35.</title>
        <authorList>
            <person name="Lai Q."/>
            <person name="Shao Z."/>
        </authorList>
    </citation>
    <scope>NUCLEOTIDE SEQUENCE [LARGE SCALE GENOMIC DNA]</scope>
    <source>
        <strain evidence="1 2">35</strain>
    </source>
</reference>
<evidence type="ECO:0000313" key="1">
    <source>
        <dbReference type="EMBL" id="RCK38019.1"/>
    </source>
</evidence>
<organism evidence="1 2">
    <name type="scientific">Thalassospira profundimaris</name>
    <dbReference type="NCBI Taxonomy" id="502049"/>
    <lineage>
        <taxon>Bacteria</taxon>
        <taxon>Pseudomonadati</taxon>
        <taxon>Pseudomonadota</taxon>
        <taxon>Alphaproteobacteria</taxon>
        <taxon>Rhodospirillales</taxon>
        <taxon>Thalassospiraceae</taxon>
        <taxon>Thalassospira</taxon>
    </lineage>
</organism>